<dbReference type="SUPFAM" id="SSF47240">
    <property type="entry name" value="Ferritin-like"/>
    <property type="match status" value="1"/>
</dbReference>
<evidence type="ECO:0000313" key="3">
    <source>
        <dbReference type="EMBL" id="EQD47048.1"/>
    </source>
</evidence>
<comment type="caution">
    <text evidence="3">The sequence shown here is derived from an EMBL/GenBank/DDBJ whole genome shotgun (WGS) entry which is preliminary data.</text>
</comment>
<feature type="non-terminal residue" evidence="3">
    <location>
        <position position="107"/>
    </location>
</feature>
<name>T0ZQY7_9ZZZZ</name>
<dbReference type="InterPro" id="IPR002177">
    <property type="entry name" value="DPS_DNA-bd"/>
</dbReference>
<dbReference type="AlphaFoldDB" id="T0ZQY7"/>
<dbReference type="InterPro" id="IPR023188">
    <property type="entry name" value="DPS_DNA-bd_CS"/>
</dbReference>
<dbReference type="InterPro" id="IPR009078">
    <property type="entry name" value="Ferritin-like_SF"/>
</dbReference>
<reference evidence="3" key="2">
    <citation type="journal article" date="2014" name="ISME J.">
        <title>Microbial stratification in low pH oxic and suboxic macroscopic growths along an acid mine drainage.</title>
        <authorList>
            <person name="Mendez-Garcia C."/>
            <person name="Mesa V."/>
            <person name="Sprenger R.R."/>
            <person name="Richter M."/>
            <person name="Diez M.S."/>
            <person name="Solano J."/>
            <person name="Bargiela R."/>
            <person name="Golyshina O.V."/>
            <person name="Manteca A."/>
            <person name="Ramos J.L."/>
            <person name="Gallego J.R."/>
            <person name="Llorente I."/>
            <person name="Martins Dos Santos V.A."/>
            <person name="Jensen O.N."/>
            <person name="Pelaez A.I."/>
            <person name="Sanchez J."/>
            <person name="Ferrer M."/>
        </authorList>
    </citation>
    <scope>NUCLEOTIDE SEQUENCE</scope>
</reference>
<dbReference type="PRINTS" id="PR01346">
    <property type="entry name" value="HELNAPAPROT"/>
</dbReference>
<proteinExistence type="inferred from homology"/>
<accession>T0ZQY7</accession>
<dbReference type="InterPro" id="IPR012347">
    <property type="entry name" value="Ferritin-like"/>
</dbReference>
<dbReference type="Pfam" id="PF00210">
    <property type="entry name" value="Ferritin"/>
    <property type="match status" value="1"/>
</dbReference>
<dbReference type="PANTHER" id="PTHR42932:SF2">
    <property type="entry name" value="DNA PROTECTION DURING STARVATION PROTEIN 1"/>
    <property type="match status" value="1"/>
</dbReference>
<dbReference type="GO" id="GO:0016722">
    <property type="term" value="F:oxidoreductase activity, acting on metal ions"/>
    <property type="evidence" value="ECO:0007669"/>
    <property type="project" value="InterPro"/>
</dbReference>
<dbReference type="GO" id="GO:0008199">
    <property type="term" value="F:ferric iron binding"/>
    <property type="evidence" value="ECO:0007669"/>
    <property type="project" value="InterPro"/>
</dbReference>
<protein>
    <submittedName>
        <fullName evidence="3">Ferritin Dps family protein</fullName>
    </submittedName>
</protein>
<sequence length="107" mass="11197">MIEGSLPKAVADEVGAQLQQLLADFTDLSLQGKQAHWHVTGPNFESVHLQLDQIVTDARIWSDTVAERAVTIGHPVDGNASAVVSSSSLGSFPTGYLGAPEVVAAMA</sequence>
<feature type="domain" description="Ferritin/DPS" evidence="2">
    <location>
        <begin position="16"/>
        <end position="77"/>
    </location>
</feature>
<evidence type="ECO:0000259" key="2">
    <source>
        <dbReference type="Pfam" id="PF00210"/>
    </source>
</evidence>
<dbReference type="Gene3D" id="1.20.1260.10">
    <property type="match status" value="1"/>
</dbReference>
<reference evidence="3" key="1">
    <citation type="submission" date="2013-08" db="EMBL/GenBank/DDBJ databases">
        <authorList>
            <person name="Mendez C."/>
            <person name="Richter M."/>
            <person name="Ferrer M."/>
            <person name="Sanchez J."/>
        </authorList>
    </citation>
    <scope>NUCLEOTIDE SEQUENCE</scope>
</reference>
<dbReference type="PANTHER" id="PTHR42932">
    <property type="entry name" value="GENERAL STRESS PROTEIN 20U"/>
    <property type="match status" value="1"/>
</dbReference>
<dbReference type="EMBL" id="AUZY01008197">
    <property type="protein sequence ID" value="EQD47048.1"/>
    <property type="molecule type" value="Genomic_DNA"/>
</dbReference>
<evidence type="ECO:0000256" key="1">
    <source>
        <dbReference type="ARBA" id="ARBA00009497"/>
    </source>
</evidence>
<comment type="similarity">
    <text evidence="1">Belongs to the Dps family.</text>
</comment>
<gene>
    <name evidence="3" type="ORF">B1B_12509</name>
</gene>
<dbReference type="InterPro" id="IPR008331">
    <property type="entry name" value="Ferritin_DPS_dom"/>
</dbReference>
<organism evidence="3">
    <name type="scientific">mine drainage metagenome</name>
    <dbReference type="NCBI Taxonomy" id="410659"/>
    <lineage>
        <taxon>unclassified sequences</taxon>
        <taxon>metagenomes</taxon>
        <taxon>ecological metagenomes</taxon>
    </lineage>
</organism>
<dbReference type="PROSITE" id="PS00818">
    <property type="entry name" value="DPS_1"/>
    <property type="match status" value="1"/>
</dbReference>